<keyword evidence="2" id="KW-0812">Transmembrane</keyword>
<keyword evidence="5" id="KW-1185">Reference proteome</keyword>
<feature type="transmembrane region" description="Helical" evidence="2">
    <location>
        <begin position="105"/>
        <end position="126"/>
    </location>
</feature>
<evidence type="ECO:0000256" key="2">
    <source>
        <dbReference type="SAM" id="Phobius"/>
    </source>
</evidence>
<comment type="caution">
    <text evidence="4">The sequence shown here is derived from an EMBL/GenBank/DDBJ whole genome shotgun (WGS) entry which is preliminary data.</text>
</comment>
<organism evidence="4 5">
    <name type="scientific">Tigheibacillus jepli</name>
    <dbReference type="NCBI Taxonomy" id="3035914"/>
    <lineage>
        <taxon>Bacteria</taxon>
        <taxon>Bacillati</taxon>
        <taxon>Bacillota</taxon>
        <taxon>Bacilli</taxon>
        <taxon>Bacillales</taxon>
        <taxon>Bacillaceae</taxon>
        <taxon>Tigheibacillus</taxon>
    </lineage>
</organism>
<reference evidence="4 5" key="1">
    <citation type="submission" date="2023-10" db="EMBL/GenBank/DDBJ databases">
        <title>179-bfca-hs.</title>
        <authorList>
            <person name="Miliotis G."/>
            <person name="Sengupta P."/>
            <person name="Hameed A."/>
            <person name="Chuvochina M."/>
            <person name="Mcdonagh F."/>
            <person name="Simpson A.C."/>
            <person name="Singh N.K."/>
            <person name="Rekha P.D."/>
            <person name="Raman K."/>
            <person name="Hugenholtz P."/>
            <person name="Venkateswaran K."/>
        </authorList>
    </citation>
    <scope>NUCLEOTIDE SEQUENCE [LARGE SCALE GENOMIC DNA]</scope>
    <source>
        <strain evidence="4 5">179-BFC-A-HS</strain>
    </source>
</reference>
<evidence type="ECO:0000256" key="1">
    <source>
        <dbReference type="ARBA" id="ARBA00010792"/>
    </source>
</evidence>
<protein>
    <submittedName>
        <fullName evidence="4">DedA family protein</fullName>
    </submittedName>
</protein>
<dbReference type="PANTHER" id="PTHR42709">
    <property type="entry name" value="ALKALINE PHOSPHATASE LIKE PROTEIN"/>
    <property type="match status" value="1"/>
</dbReference>
<dbReference type="EMBL" id="JAROCA020000003">
    <property type="protein sequence ID" value="MDY0407012.1"/>
    <property type="molecule type" value="Genomic_DNA"/>
</dbReference>
<feature type="transmembrane region" description="Helical" evidence="2">
    <location>
        <begin position="132"/>
        <end position="154"/>
    </location>
</feature>
<evidence type="ECO:0000313" key="4">
    <source>
        <dbReference type="EMBL" id="MDY0407012.1"/>
    </source>
</evidence>
<evidence type="ECO:0000313" key="5">
    <source>
        <dbReference type="Proteomes" id="UP001228376"/>
    </source>
</evidence>
<feature type="transmembrane region" description="Helical" evidence="2">
    <location>
        <begin position="49"/>
        <end position="71"/>
    </location>
</feature>
<gene>
    <name evidence="4" type="ORF">P5G51_018185</name>
</gene>
<dbReference type="PANTHER" id="PTHR42709:SF9">
    <property type="entry name" value="ALKALINE PHOSPHATASE LIKE PROTEIN"/>
    <property type="match status" value="1"/>
</dbReference>
<evidence type="ECO:0000259" key="3">
    <source>
        <dbReference type="Pfam" id="PF09335"/>
    </source>
</evidence>
<comment type="similarity">
    <text evidence="1">Belongs to the DedA family.</text>
</comment>
<feature type="transmembrane region" description="Helical" evidence="2">
    <location>
        <begin position="175"/>
        <end position="193"/>
    </location>
</feature>
<accession>A0ABU5CKX6</accession>
<keyword evidence="2" id="KW-0472">Membrane</keyword>
<feature type="transmembrane region" description="Helical" evidence="2">
    <location>
        <begin position="12"/>
        <end position="29"/>
    </location>
</feature>
<dbReference type="Pfam" id="PF09335">
    <property type="entry name" value="VTT_dom"/>
    <property type="match status" value="1"/>
</dbReference>
<feature type="domain" description="VTT" evidence="3">
    <location>
        <begin position="29"/>
        <end position="155"/>
    </location>
</feature>
<name>A0ABU5CKX6_9BACI</name>
<dbReference type="InterPro" id="IPR032816">
    <property type="entry name" value="VTT_dom"/>
</dbReference>
<keyword evidence="2" id="KW-1133">Transmembrane helix</keyword>
<dbReference type="InterPro" id="IPR051311">
    <property type="entry name" value="DedA_domain"/>
</dbReference>
<proteinExistence type="inferred from homology"/>
<dbReference type="RefSeq" id="WP_306066797.1">
    <property type="nucleotide sequence ID" value="NZ_JAROCA020000003.1"/>
</dbReference>
<dbReference type="Proteomes" id="UP001228376">
    <property type="component" value="Unassembled WGS sequence"/>
</dbReference>
<sequence length="204" mass="23412">MEMWYDLISQYGYVSIFFLLTLGIIGLPIPDEVLMTYLGYVTSIGKLNFFMTVFSGVCGSIAGISISYLIGIKLGEPFIRKYGAKLFIKEKTVERTKKLFHKFGAYMLFVCYFIPGVRHVAAYLAGITGYKYRLFALFAYSGSVVWVLFFVTLGNRLGSNWEIIYGFTQKYLHHMLFFLITVIVIAIMIYLLYCRRKGGTTREL</sequence>